<gene>
    <name evidence="3" type="ORF">F7Q99_17900</name>
</gene>
<evidence type="ECO:0000313" key="4">
    <source>
        <dbReference type="Proteomes" id="UP000450000"/>
    </source>
</evidence>
<feature type="chain" id="PRO_5038400169" description="Lipoprotein" evidence="2">
    <location>
        <begin position="27"/>
        <end position="274"/>
    </location>
</feature>
<evidence type="ECO:0000256" key="2">
    <source>
        <dbReference type="SAM" id="SignalP"/>
    </source>
</evidence>
<dbReference type="EMBL" id="WBOF01000001">
    <property type="protein sequence ID" value="MQS14094.1"/>
    <property type="molecule type" value="Genomic_DNA"/>
</dbReference>
<dbReference type="RefSeq" id="WP_153462727.1">
    <property type="nucleotide sequence ID" value="NZ_WBOF01000001.1"/>
</dbReference>
<dbReference type="Proteomes" id="UP000450000">
    <property type="component" value="Unassembled WGS sequence"/>
</dbReference>
<keyword evidence="2" id="KW-0732">Signal</keyword>
<organism evidence="3 4">
    <name type="scientific">Streptomyces kaniharaensis</name>
    <dbReference type="NCBI Taxonomy" id="212423"/>
    <lineage>
        <taxon>Bacteria</taxon>
        <taxon>Bacillati</taxon>
        <taxon>Actinomycetota</taxon>
        <taxon>Actinomycetes</taxon>
        <taxon>Kitasatosporales</taxon>
        <taxon>Streptomycetaceae</taxon>
        <taxon>Streptomyces</taxon>
    </lineage>
</organism>
<dbReference type="AlphaFoldDB" id="A0A6N7KVS5"/>
<evidence type="ECO:0000313" key="3">
    <source>
        <dbReference type="EMBL" id="MQS14094.1"/>
    </source>
</evidence>
<sequence length="274" mass="29066">MNRGDPVRFTGWVPAGLAVLAAVSLAGCDAAKDTSADANTPTAVGSSPIPGSATPSEDTGALELAKKAREALAGAATVTLRVDKPHTEQVRVWSQAVSYDRQGNCAGESGYAHGKIFFRAIGNESWSHTDREWVEANRGGTSDENMEAVVAMMLKWQPVRPDDEAVRKEYRDDCTEQGALDLIWSEAPGYKTMKVVRAGTGTVDGTPVVILRSTGYAGVSTVSVAAEGAPYPVKVEFAPSTGARPATTYTFSGFGAPLQVERPKPEEIFDSKNK</sequence>
<keyword evidence="4" id="KW-1185">Reference proteome</keyword>
<proteinExistence type="predicted"/>
<feature type="signal peptide" evidence="2">
    <location>
        <begin position="1"/>
        <end position="26"/>
    </location>
</feature>
<dbReference type="PROSITE" id="PS51257">
    <property type="entry name" value="PROKAR_LIPOPROTEIN"/>
    <property type="match status" value="1"/>
</dbReference>
<feature type="compositionally biased region" description="Polar residues" evidence="1">
    <location>
        <begin position="36"/>
        <end position="45"/>
    </location>
</feature>
<comment type="caution">
    <text evidence="3">The sequence shown here is derived from an EMBL/GenBank/DDBJ whole genome shotgun (WGS) entry which is preliminary data.</text>
</comment>
<feature type="region of interest" description="Disordered" evidence="1">
    <location>
        <begin position="32"/>
        <end position="61"/>
    </location>
</feature>
<protein>
    <recommendedName>
        <fullName evidence="5">Lipoprotein</fullName>
    </recommendedName>
</protein>
<evidence type="ECO:0000256" key="1">
    <source>
        <dbReference type="SAM" id="MobiDB-lite"/>
    </source>
</evidence>
<accession>A0A6N7KVS5</accession>
<reference evidence="3 4" key="1">
    <citation type="submission" date="2019-09" db="EMBL/GenBank/DDBJ databases">
        <title>Genome Sequences of Streptomyces kaniharaensis ATCC 21070.</title>
        <authorList>
            <person name="Zhu W."/>
            <person name="De Crecy-Lagard V."/>
            <person name="Richards N.G."/>
        </authorList>
    </citation>
    <scope>NUCLEOTIDE SEQUENCE [LARGE SCALE GENOMIC DNA]</scope>
    <source>
        <strain evidence="3 4">SF-557</strain>
    </source>
</reference>
<dbReference type="OrthoDB" id="3745543at2"/>
<evidence type="ECO:0008006" key="5">
    <source>
        <dbReference type="Google" id="ProtNLM"/>
    </source>
</evidence>
<name>A0A6N7KVS5_9ACTN</name>